<gene>
    <name evidence="2" type="primary">casA</name>
    <name evidence="2" type="synonym">cse1</name>
    <name evidence="2" type="ORF">ACFPUZ_07970</name>
</gene>
<comment type="caution">
    <text evidence="2">The sequence shown here is derived from an EMBL/GenBank/DDBJ whole genome shotgun (WGS) entry which is preliminary data.</text>
</comment>
<dbReference type="EMBL" id="JBHSQE010000005">
    <property type="protein sequence ID" value="MFC6146739.1"/>
    <property type="molecule type" value="Genomic_DNA"/>
</dbReference>
<evidence type="ECO:0000256" key="1">
    <source>
        <dbReference type="SAM" id="MobiDB-lite"/>
    </source>
</evidence>
<feature type="compositionally biased region" description="Basic and acidic residues" evidence="1">
    <location>
        <begin position="237"/>
        <end position="246"/>
    </location>
</feature>
<keyword evidence="3" id="KW-1185">Reference proteome</keyword>
<evidence type="ECO:0000313" key="2">
    <source>
        <dbReference type="EMBL" id="MFC6146739.1"/>
    </source>
</evidence>
<accession>A0ABW1QDJ6</accession>
<organism evidence="2 3">
    <name type="scientific">Corynebacterium nasicanis</name>
    <dbReference type="NCBI Taxonomy" id="1448267"/>
    <lineage>
        <taxon>Bacteria</taxon>
        <taxon>Bacillati</taxon>
        <taxon>Actinomycetota</taxon>
        <taxon>Actinomycetes</taxon>
        <taxon>Mycobacteriales</taxon>
        <taxon>Corynebacteriaceae</taxon>
        <taxon>Corynebacterium</taxon>
    </lineage>
</organism>
<proteinExistence type="predicted"/>
<dbReference type="Gene3D" id="1.10.132.100">
    <property type="match status" value="1"/>
</dbReference>
<feature type="region of interest" description="Disordered" evidence="1">
    <location>
        <begin position="237"/>
        <end position="261"/>
    </location>
</feature>
<dbReference type="RefSeq" id="WP_377001353.1">
    <property type="nucleotide sequence ID" value="NZ_JBHSQE010000005.1"/>
</dbReference>
<protein>
    <submittedName>
        <fullName evidence="2">Type I-E CRISPR-associated protein Cse1/CasA</fullName>
    </submittedName>
</protein>
<dbReference type="InterPro" id="IPR013381">
    <property type="entry name" value="CRISPR-assoc_prot_Cse1"/>
</dbReference>
<sequence length="557" mass="61695">MNSPPSFSLLTQPWIPCVMVDGRNELLSIRDIFDGRHDVAVIRGDSPAQDYAVLRVLLAIYWRAHHAETHVSAGGTFIFSDWFGRTAENLGQPDDLVGNYLDDYADRFDLLHPQLPFMQVADLHTEKDTRLPVQRIVPEAEGHYFTMRAGRARESLDFAEAARWLIYTQAYDYSGIKSGAVGDERVKGGRGFPIGTGWTGRTGGTVVVGDNLRETLLLNTTLEALADVTDRPVWEREPDTAAERHIPPPTGAGESAMPQGPSDLATWQGRRIRLFTESGKVTEVLVTNGDRIPDAGANVLGDPMTPYRYSKNKSKKDLPVHYALPLDPNRTMWKSLEPLISLDRDPGFDGKNVAPQRPKNLSQLAVLAEKRVVRPVLNVQMVSVDYGPQDSSVATTVTSHLDIPLALLEPEAGDMRADVIDVASSTLQAAIALGQFAGNLLEAAGRLYEFQADPTDAILTELEPEFSRWLRSFEADRFEEQAGTWQKQLREIILERAAEMMRGAGPKALVGREISDGRDGANTKILSAGSAHRMLQARLKKMLTYIDDEEPDKETNR</sequence>
<name>A0ABW1QDJ6_9CORY</name>
<dbReference type="NCBIfam" id="TIGR02547">
    <property type="entry name" value="casA_cse1"/>
    <property type="match status" value="1"/>
</dbReference>
<reference evidence="3" key="1">
    <citation type="journal article" date="2019" name="Int. J. Syst. Evol. Microbiol.">
        <title>The Global Catalogue of Microorganisms (GCM) 10K type strain sequencing project: providing services to taxonomists for standard genome sequencing and annotation.</title>
        <authorList>
            <consortium name="The Broad Institute Genomics Platform"/>
            <consortium name="The Broad Institute Genome Sequencing Center for Infectious Disease"/>
            <person name="Wu L."/>
            <person name="Ma J."/>
        </authorList>
    </citation>
    <scope>NUCLEOTIDE SEQUENCE [LARGE SCALE GENOMIC DNA]</scope>
    <source>
        <strain evidence="3">CCUG 51943</strain>
    </source>
</reference>
<dbReference type="CDD" id="cd09729">
    <property type="entry name" value="Cse1_I-E"/>
    <property type="match status" value="1"/>
</dbReference>
<dbReference type="Proteomes" id="UP001596244">
    <property type="component" value="Unassembled WGS sequence"/>
</dbReference>
<dbReference type="Pfam" id="PF09481">
    <property type="entry name" value="CRISPR_Cse1"/>
    <property type="match status" value="1"/>
</dbReference>
<evidence type="ECO:0000313" key="3">
    <source>
        <dbReference type="Proteomes" id="UP001596244"/>
    </source>
</evidence>